<reference evidence="3" key="1">
    <citation type="submission" date="2008-07" db="EMBL/GenBank/DDBJ databases">
        <title>Annotation of Ajellomyces capsulatus strain H88.</title>
        <authorList>
            <person name="Champion M."/>
            <person name="Cuomo C."/>
            <person name="Ma L.-J."/>
            <person name="Henn M.R."/>
            <person name="Sil A."/>
            <person name="Goldman B."/>
            <person name="Young S.K."/>
            <person name="Kodira C.D."/>
            <person name="Zeng Q."/>
            <person name="Koehrsen M."/>
            <person name="Alvarado L."/>
            <person name="Berlin A."/>
            <person name="Borenstein D."/>
            <person name="Chen Z."/>
            <person name="Engels R."/>
            <person name="Freedman E."/>
            <person name="Gellesch M."/>
            <person name="Goldberg J."/>
            <person name="Griggs A."/>
            <person name="Gujja S."/>
            <person name="Heiman D."/>
            <person name="Hepburn T."/>
            <person name="Howarth C."/>
            <person name="Jen D."/>
            <person name="Larson L."/>
            <person name="Lewis B."/>
            <person name="Mehta T."/>
            <person name="Park D."/>
            <person name="Pearson M."/>
            <person name="Roberts A."/>
            <person name="Saif S."/>
            <person name="Shea T."/>
            <person name="Shenoy N."/>
            <person name="Sisk P."/>
            <person name="Stolte C."/>
            <person name="Sykes S."/>
            <person name="Walk T."/>
            <person name="White J."/>
            <person name="Yandava C."/>
            <person name="Klein B."/>
            <person name="McEwen J.G."/>
            <person name="Puccia R."/>
            <person name="Goldman G.H."/>
            <person name="Felipe M.S."/>
            <person name="Nino-Vega G."/>
            <person name="San-Blas G."/>
            <person name="Taylor J."/>
            <person name="Mendoza L."/>
            <person name="Galagan J."/>
            <person name="Nusbaum C."/>
            <person name="Birren B."/>
        </authorList>
    </citation>
    <scope>NUCLEOTIDE SEQUENCE [LARGE SCALE GENOMIC DNA]</scope>
    <source>
        <strain evidence="3">H88</strain>
    </source>
</reference>
<dbReference type="AlphaFoldDB" id="F0UPD3"/>
<dbReference type="EMBL" id="DS990640">
    <property type="protein sequence ID" value="EGC46939.1"/>
    <property type="molecule type" value="Genomic_DNA"/>
</dbReference>
<organism evidence="3">
    <name type="scientific">Ajellomyces capsulatus (strain H88)</name>
    <name type="common">Darling's disease fungus</name>
    <name type="synonym">Histoplasma capsulatum</name>
    <dbReference type="NCBI Taxonomy" id="544711"/>
    <lineage>
        <taxon>Eukaryota</taxon>
        <taxon>Fungi</taxon>
        <taxon>Dikarya</taxon>
        <taxon>Ascomycota</taxon>
        <taxon>Pezizomycotina</taxon>
        <taxon>Eurotiomycetes</taxon>
        <taxon>Eurotiomycetidae</taxon>
        <taxon>Onygenales</taxon>
        <taxon>Ajellomycetaceae</taxon>
        <taxon>Histoplasma</taxon>
    </lineage>
</organism>
<protein>
    <submittedName>
        <fullName evidence="2">Uncharacterized protein</fullName>
    </submittedName>
</protein>
<gene>
    <name evidence="2" type="ORF">HCEG_06154</name>
</gene>
<dbReference type="Proteomes" id="UP000008142">
    <property type="component" value="Unassembled WGS sequence"/>
</dbReference>
<sequence length="151" mass="16732">MTSSSTPVKLSDTAEMLLISPITVTPNGQPASTPSPNRKRKITPSSEESSAKRIAVITSPTRKHRADTVQRSSVPNPLGWPTSAPQARIDERQTFFTNPLLQRELSSSEQAPPPPLQHIILPFDLRENPDAFFIMKKIEISYLASFRKLAV</sequence>
<dbReference type="HOGENOM" id="CLU_1730891_0_0_1"/>
<dbReference type="STRING" id="544711.F0UPD3"/>
<accession>F0UPD3</accession>
<evidence type="ECO:0000256" key="1">
    <source>
        <dbReference type="SAM" id="MobiDB-lite"/>
    </source>
</evidence>
<evidence type="ECO:0000313" key="2">
    <source>
        <dbReference type="EMBL" id="EGC46939.1"/>
    </source>
</evidence>
<feature type="compositionally biased region" description="Polar residues" evidence="1">
    <location>
        <begin position="22"/>
        <end position="36"/>
    </location>
</feature>
<feature type="region of interest" description="Disordered" evidence="1">
    <location>
        <begin position="21"/>
        <end position="86"/>
    </location>
</feature>
<proteinExistence type="predicted"/>
<name>F0UPD3_AJEC8</name>
<evidence type="ECO:0000313" key="3">
    <source>
        <dbReference type="Proteomes" id="UP000008142"/>
    </source>
</evidence>